<proteinExistence type="predicted"/>
<name>A0A923RSS1_9FIRM</name>
<protein>
    <submittedName>
        <fullName evidence="2">Glycosyltransferase family 1 protein</fullName>
    </submittedName>
</protein>
<dbReference type="Proteomes" id="UP000606720">
    <property type="component" value="Unassembled WGS sequence"/>
</dbReference>
<comment type="caution">
    <text evidence="2">The sequence shown here is derived from an EMBL/GenBank/DDBJ whole genome shotgun (WGS) entry which is preliminary data.</text>
</comment>
<dbReference type="SUPFAM" id="SSF53756">
    <property type="entry name" value="UDP-Glycosyltransferase/glycogen phosphorylase"/>
    <property type="match status" value="1"/>
</dbReference>
<dbReference type="InterPro" id="IPR055259">
    <property type="entry name" value="YkvP/CgeB_Glyco_trans-like"/>
</dbReference>
<feature type="domain" description="Spore protein YkvP/CgeB glycosyl transferase-like" evidence="1">
    <location>
        <begin position="239"/>
        <end position="382"/>
    </location>
</feature>
<organism evidence="2 3">
    <name type="scientific">Roseburia zhanii</name>
    <dbReference type="NCBI Taxonomy" id="2763064"/>
    <lineage>
        <taxon>Bacteria</taxon>
        <taxon>Bacillati</taxon>
        <taxon>Bacillota</taxon>
        <taxon>Clostridia</taxon>
        <taxon>Lachnospirales</taxon>
        <taxon>Lachnospiraceae</taxon>
        <taxon>Roseburia</taxon>
    </lineage>
</organism>
<accession>A0A923RSS1</accession>
<keyword evidence="3" id="KW-1185">Reference proteome</keyword>
<evidence type="ECO:0000313" key="3">
    <source>
        <dbReference type="Proteomes" id="UP000606720"/>
    </source>
</evidence>
<dbReference type="RefSeq" id="WP_186866066.1">
    <property type="nucleotide sequence ID" value="NZ_JACOPH010000001.1"/>
</dbReference>
<sequence>MKRFLIFSLKSVCYDSYTFFAQSLADALCNAGHSVELFSAANEPLEAMEQYTGKTFDAVFDLNSELPRLKMDDDSYFLDHINAPFYDIILDHPLYHHDTLKQTIANFHVLCLDHNHCDYIKMYYPHIASADVFYMTGEDIAPSDVSYPDKSIDLLFSGTYTSYHEVEDSFSACPGFMIALTKKLIGLMLDDPALTQEAALRALLPSLAEAEIIEEMFPLHMQACFLCDTWLRAYKREMLLLYLAKQHLPLTICGNGWEKSPLAAFDNVTLLPDTDFRDTFLLFRQSKVTLNLLPEFKNGTHDRIYSAMLNHCLCFTDASHLLEDQFIDGRQLCFYDIHNLENLSSRISSLLSDPVKLQEISQNGYFYAKKNCSWQARAVYLLSLL</sequence>
<gene>
    <name evidence="2" type="ORF">H8S17_02370</name>
</gene>
<evidence type="ECO:0000259" key="1">
    <source>
        <dbReference type="Pfam" id="PF13524"/>
    </source>
</evidence>
<reference evidence="2" key="1">
    <citation type="submission" date="2020-08" db="EMBL/GenBank/DDBJ databases">
        <title>Genome public.</title>
        <authorList>
            <person name="Liu C."/>
            <person name="Sun Q."/>
        </authorList>
    </citation>
    <scope>NUCLEOTIDE SEQUENCE</scope>
    <source>
        <strain evidence="2">BX1005</strain>
    </source>
</reference>
<evidence type="ECO:0000313" key="2">
    <source>
        <dbReference type="EMBL" id="MBC5713065.1"/>
    </source>
</evidence>
<dbReference type="Pfam" id="PF13524">
    <property type="entry name" value="Glyco_trans_1_2"/>
    <property type="match status" value="1"/>
</dbReference>
<dbReference type="EMBL" id="JACOPH010000001">
    <property type="protein sequence ID" value="MBC5713065.1"/>
    <property type="molecule type" value="Genomic_DNA"/>
</dbReference>
<dbReference type="AlphaFoldDB" id="A0A923RSS1"/>